<keyword evidence="3" id="KW-1185">Reference proteome</keyword>
<feature type="signal peptide" evidence="1">
    <location>
        <begin position="1"/>
        <end position="23"/>
    </location>
</feature>
<evidence type="ECO:0000256" key="1">
    <source>
        <dbReference type="SAM" id="SignalP"/>
    </source>
</evidence>
<keyword evidence="1" id="KW-0732">Signal</keyword>
<evidence type="ECO:0000313" key="2">
    <source>
        <dbReference type="EMBL" id="MCD9097555.1"/>
    </source>
</evidence>
<proteinExistence type="predicted"/>
<comment type="caution">
    <text evidence="2">The sequence shown here is derived from an EMBL/GenBank/DDBJ whole genome shotgun (WGS) entry which is preliminary data.</text>
</comment>
<organism evidence="2 3">
    <name type="scientific">Luteimonas fraxinea</name>
    <dbReference type="NCBI Taxonomy" id="2901869"/>
    <lineage>
        <taxon>Bacteria</taxon>
        <taxon>Pseudomonadati</taxon>
        <taxon>Pseudomonadota</taxon>
        <taxon>Gammaproteobacteria</taxon>
        <taxon>Lysobacterales</taxon>
        <taxon>Lysobacteraceae</taxon>
        <taxon>Luteimonas</taxon>
    </lineage>
</organism>
<dbReference type="RefSeq" id="WP_232136605.1">
    <property type="nucleotide sequence ID" value="NZ_CP089507.1"/>
</dbReference>
<name>A0ABS8UGC7_9GAMM</name>
<gene>
    <name evidence="2" type="ORF">LTT95_11460</name>
</gene>
<evidence type="ECO:0000313" key="3">
    <source>
        <dbReference type="Proteomes" id="UP001430360"/>
    </source>
</evidence>
<reference evidence="2" key="1">
    <citation type="submission" date="2021-12" db="EMBL/GenBank/DDBJ databases">
        <authorList>
            <person name="Ulrich A."/>
        </authorList>
    </citation>
    <scope>NUCLEOTIDE SEQUENCE</scope>
    <source>
        <strain evidence="2">A1P009</strain>
    </source>
</reference>
<feature type="chain" id="PRO_5045921262" evidence="1">
    <location>
        <begin position="24"/>
        <end position="527"/>
    </location>
</feature>
<protein>
    <submittedName>
        <fullName evidence="2">Adhesin</fullName>
    </submittedName>
</protein>
<dbReference type="EMBL" id="JAJQKU010000003">
    <property type="protein sequence ID" value="MCD9097555.1"/>
    <property type="molecule type" value="Genomic_DNA"/>
</dbReference>
<accession>A0ABS8UGC7</accession>
<dbReference type="Proteomes" id="UP001430360">
    <property type="component" value="Unassembled WGS sequence"/>
</dbReference>
<reference evidence="2" key="2">
    <citation type="journal article" date="2022" name="Syst. Appl. Microbiol.">
        <title>Physiological and genomic characterisation of Luteimonas fraxinea sp. nov., a bacterial species associated with trees tolerant to ash dieback.</title>
        <authorList>
            <person name="Ulrich K."/>
            <person name="Becker R."/>
            <person name="Behrendt U."/>
            <person name="Kube M."/>
            <person name="Schneck V."/>
            <person name="Ulrich A."/>
        </authorList>
    </citation>
    <scope>NUCLEOTIDE SEQUENCE</scope>
    <source>
        <strain evidence="2">A1P009</strain>
    </source>
</reference>
<sequence>MKTIKTTLLAIAVSAAGVGTAQAQTYYDWTVIDHDITVDDTRNYETNVTNTNTEVNTTVNQTQDWTQTIDQSLTESYNIDVNQSVDQSLTETVDRSLTEAYDISVNDAFNREVNQQVDQSLDEAHRIRTNQVYENIDRTENVSSDVRRERNEHGVSVNLEKDLSLSSDIAFTGDPTITGSIDLDSAAIAVVDNRQSVSGNLGLNEVVENTAGIADDVGSEASGNLLFNVAAGDNNVQDNAAALSAADAGFAFGLADAEVFVNQTGSGNITMNEGVTNAASLGGNAFSAATGNIGVNIASGNNNAQKNAMAASVATAAYAQASVSSNQASSGNMTSNAGSYESFTDSTEMTMSGTLSGGSIAVGYGGYEGSTSGTTESTGNAYQQSNFYADMWQGENHPNGPVIGHADYDNDSQGAIENPGRPGIGGLAFDTDSEGSYEGSESGELAFIELGYTELEASLSGEISTTQWVSVAATNDASLSGSAFSAASGNIGVNVAAGTGNLQANSLSMAVAQPGAAAPPPGGGGGE</sequence>